<feature type="transmembrane region" description="Helical" evidence="2">
    <location>
        <begin position="61"/>
        <end position="88"/>
    </location>
</feature>
<evidence type="ECO:0008006" key="5">
    <source>
        <dbReference type="Google" id="ProtNLM"/>
    </source>
</evidence>
<dbReference type="AlphaFoldDB" id="A0A919KJF1"/>
<reference evidence="3" key="1">
    <citation type="journal article" date="2014" name="Int. J. Syst. Evol. Microbiol.">
        <title>Complete genome sequence of Corynebacterium casei LMG S-19264T (=DSM 44701T), isolated from a smear-ripened cheese.</title>
        <authorList>
            <consortium name="US DOE Joint Genome Institute (JGI-PGF)"/>
            <person name="Walter F."/>
            <person name="Albersmeier A."/>
            <person name="Kalinowski J."/>
            <person name="Ruckert C."/>
        </authorList>
    </citation>
    <scope>NUCLEOTIDE SEQUENCE</scope>
    <source>
        <strain evidence="3">JCM 4646</strain>
    </source>
</reference>
<feature type="transmembrane region" description="Helical" evidence="2">
    <location>
        <begin position="37"/>
        <end position="55"/>
    </location>
</feature>
<evidence type="ECO:0000313" key="3">
    <source>
        <dbReference type="EMBL" id="GHH59056.1"/>
    </source>
</evidence>
<accession>A0A919KJF1</accession>
<gene>
    <name evidence="3" type="ORF">GCM10018781_01460</name>
</gene>
<keyword evidence="2" id="KW-1133">Transmembrane helix</keyword>
<dbReference type="EMBL" id="BNBO01000001">
    <property type="protein sequence ID" value="GHH59056.1"/>
    <property type="molecule type" value="Genomic_DNA"/>
</dbReference>
<keyword evidence="2" id="KW-0472">Membrane</keyword>
<comment type="caution">
    <text evidence="3">The sequence shown here is derived from an EMBL/GenBank/DDBJ whole genome shotgun (WGS) entry which is preliminary data.</text>
</comment>
<evidence type="ECO:0000256" key="2">
    <source>
        <dbReference type="SAM" id="Phobius"/>
    </source>
</evidence>
<proteinExistence type="predicted"/>
<reference evidence="3" key="2">
    <citation type="submission" date="2020-09" db="EMBL/GenBank/DDBJ databases">
        <authorList>
            <person name="Sun Q."/>
            <person name="Ohkuma M."/>
        </authorList>
    </citation>
    <scope>NUCLEOTIDE SEQUENCE</scope>
    <source>
        <strain evidence="3">JCM 4646</strain>
    </source>
</reference>
<protein>
    <recommendedName>
        <fullName evidence="5">DUF485 domain-containing protein</fullName>
    </recommendedName>
</protein>
<sequence length="117" mass="12452">MSLFEPARQDPPPGTDLHGHPAHEPLRRTARRLRRRLLAVNGVTALAVFLLAHTAKQSMATPLLSGCTLGMLLLGGQAATMLVSAVGYDRACAARCDRHVDAMVSATRQHGPGPARP</sequence>
<keyword evidence="2" id="KW-0812">Transmembrane</keyword>
<dbReference type="GeneID" id="95350703"/>
<organism evidence="3 4">
    <name type="scientific">Kitasatospora indigofera</name>
    <dbReference type="NCBI Taxonomy" id="67307"/>
    <lineage>
        <taxon>Bacteria</taxon>
        <taxon>Bacillati</taxon>
        <taxon>Actinomycetota</taxon>
        <taxon>Actinomycetes</taxon>
        <taxon>Kitasatosporales</taxon>
        <taxon>Streptomycetaceae</taxon>
        <taxon>Kitasatospora</taxon>
    </lineage>
</organism>
<evidence type="ECO:0000313" key="4">
    <source>
        <dbReference type="Proteomes" id="UP000617734"/>
    </source>
</evidence>
<evidence type="ECO:0000256" key="1">
    <source>
        <dbReference type="SAM" id="MobiDB-lite"/>
    </source>
</evidence>
<feature type="region of interest" description="Disordered" evidence="1">
    <location>
        <begin position="1"/>
        <end position="25"/>
    </location>
</feature>
<dbReference type="RefSeq" id="WP_190208747.1">
    <property type="nucleotide sequence ID" value="NZ_BNBO01000001.1"/>
</dbReference>
<name>A0A919KJF1_9ACTN</name>
<dbReference type="Proteomes" id="UP000617734">
    <property type="component" value="Unassembled WGS sequence"/>
</dbReference>
<keyword evidence="4" id="KW-1185">Reference proteome</keyword>